<sequence length="96" mass="10872">MEPKIIDGAKRKCVLLTVEQKFQIIRRIGTGETLTKLSKEFDVGVSTVGDMRLQSCLRQNKLPFKPVANLGFRSGRGAEVIKTSYRRDECQTSRLK</sequence>
<gene>
    <name evidence="3" type="ORF">AVEN_173327_1</name>
</gene>
<dbReference type="Pfam" id="PF04218">
    <property type="entry name" value="CENP-B_N"/>
    <property type="match status" value="1"/>
</dbReference>
<evidence type="ECO:0000313" key="4">
    <source>
        <dbReference type="Proteomes" id="UP000499080"/>
    </source>
</evidence>
<comment type="subcellular location">
    <subcellularLocation>
        <location evidence="1">Nucleus</location>
    </subcellularLocation>
</comment>
<proteinExistence type="predicted"/>
<protein>
    <recommendedName>
        <fullName evidence="2">HTH psq-type domain-containing protein</fullName>
    </recommendedName>
</protein>
<dbReference type="InterPro" id="IPR007889">
    <property type="entry name" value="HTH_Psq"/>
</dbReference>
<dbReference type="GO" id="GO:0005634">
    <property type="term" value="C:nucleus"/>
    <property type="evidence" value="ECO:0007669"/>
    <property type="project" value="UniProtKB-SubCell"/>
</dbReference>
<comment type="caution">
    <text evidence="3">The sequence shown here is derived from an EMBL/GenBank/DDBJ whole genome shotgun (WGS) entry which is preliminary data.</text>
</comment>
<dbReference type="EMBL" id="BGPR01047890">
    <property type="protein sequence ID" value="GBO24915.1"/>
    <property type="molecule type" value="Genomic_DNA"/>
</dbReference>
<keyword evidence="4" id="KW-1185">Reference proteome</keyword>
<dbReference type="Gene3D" id="1.10.10.10">
    <property type="entry name" value="Winged helix-like DNA-binding domain superfamily/Winged helix DNA-binding domain"/>
    <property type="match status" value="1"/>
</dbReference>
<evidence type="ECO:0000259" key="2">
    <source>
        <dbReference type="Pfam" id="PF04218"/>
    </source>
</evidence>
<evidence type="ECO:0000256" key="1">
    <source>
        <dbReference type="ARBA" id="ARBA00004123"/>
    </source>
</evidence>
<accession>A0A4Y2VI20</accession>
<dbReference type="GO" id="GO:0003677">
    <property type="term" value="F:DNA binding"/>
    <property type="evidence" value="ECO:0007669"/>
    <property type="project" value="InterPro"/>
</dbReference>
<dbReference type="OrthoDB" id="5919228at2759"/>
<dbReference type="InterPro" id="IPR009057">
    <property type="entry name" value="Homeodomain-like_sf"/>
</dbReference>
<dbReference type="InterPro" id="IPR036388">
    <property type="entry name" value="WH-like_DNA-bd_sf"/>
</dbReference>
<feature type="domain" description="HTH psq-type" evidence="2">
    <location>
        <begin position="10"/>
        <end position="49"/>
    </location>
</feature>
<reference evidence="3 4" key="1">
    <citation type="journal article" date="2019" name="Sci. Rep.">
        <title>Orb-weaving spider Araneus ventricosus genome elucidates the spidroin gene catalogue.</title>
        <authorList>
            <person name="Kono N."/>
            <person name="Nakamura H."/>
            <person name="Ohtoshi R."/>
            <person name="Moran D.A.P."/>
            <person name="Shinohara A."/>
            <person name="Yoshida Y."/>
            <person name="Fujiwara M."/>
            <person name="Mori M."/>
            <person name="Tomita M."/>
            <person name="Arakawa K."/>
        </authorList>
    </citation>
    <scope>NUCLEOTIDE SEQUENCE [LARGE SCALE GENOMIC DNA]</scope>
</reference>
<dbReference type="SUPFAM" id="SSF46689">
    <property type="entry name" value="Homeodomain-like"/>
    <property type="match status" value="1"/>
</dbReference>
<evidence type="ECO:0000313" key="3">
    <source>
        <dbReference type="EMBL" id="GBO24915.1"/>
    </source>
</evidence>
<dbReference type="AlphaFoldDB" id="A0A4Y2VI20"/>
<dbReference type="Proteomes" id="UP000499080">
    <property type="component" value="Unassembled WGS sequence"/>
</dbReference>
<organism evidence="3 4">
    <name type="scientific">Araneus ventricosus</name>
    <name type="common">Orbweaver spider</name>
    <name type="synonym">Epeira ventricosa</name>
    <dbReference type="NCBI Taxonomy" id="182803"/>
    <lineage>
        <taxon>Eukaryota</taxon>
        <taxon>Metazoa</taxon>
        <taxon>Ecdysozoa</taxon>
        <taxon>Arthropoda</taxon>
        <taxon>Chelicerata</taxon>
        <taxon>Arachnida</taxon>
        <taxon>Araneae</taxon>
        <taxon>Araneomorphae</taxon>
        <taxon>Entelegynae</taxon>
        <taxon>Araneoidea</taxon>
        <taxon>Araneidae</taxon>
        <taxon>Araneus</taxon>
    </lineage>
</organism>
<name>A0A4Y2VI20_ARAVE</name>